<name>A0A2A2JYS0_9BILA</name>
<keyword evidence="3" id="KW-1185">Reference proteome</keyword>
<dbReference type="EMBL" id="LIAE01010032">
    <property type="protein sequence ID" value="PAV66828.1"/>
    <property type="molecule type" value="Genomic_DNA"/>
</dbReference>
<feature type="compositionally biased region" description="Basic and acidic residues" evidence="1">
    <location>
        <begin position="1"/>
        <end position="31"/>
    </location>
</feature>
<dbReference type="Proteomes" id="UP000218231">
    <property type="component" value="Unassembled WGS sequence"/>
</dbReference>
<comment type="caution">
    <text evidence="2">The sequence shown here is derived from an EMBL/GenBank/DDBJ whole genome shotgun (WGS) entry which is preliminary data.</text>
</comment>
<sequence>MACIELRHEQDERQPRTGQRDGERTESDQPDGRMPFVSRRRPSLGWAINVLKGNARHRRAPQNRTLRAIAGDEAVAAVARHRVIGGPVGPVAVEVALGAAADGMRYVGADRRRPFGYARQPLSGEVAHRGAAGIGGGGVQRFDRGRAVGVVAIRRVGISDRAGEAQPIRGANRQIALQPARADLRDVGDVVDVGVGADDLLDDRRLIVVDAGLIGGEVQRHAPVEKLRLQTDLDIVHRLGSNDGVDARGQVGQVQSLRLRPARIGGVEQHILRRLPAQRRQPRDAVVVGVDGEGLDRGQGVADRGDTRDLRRRQAGGRLREETLVRIAAPLLLMRVAQPGGQAERGRDVPRALTEDRAALGMRIGPTGGEQAVAGEARHGLVVRRKKRERGVGAEFGTAVPTHHLLEIIGTQQPVDGVRAGGGEAQFLAELALEIEDMVLRVDRQRGQVAIVARKPVPLPDRGDRRERRPTQIVIDLTRHAPGIHVGLERRIGIRPTRKRIDRQRRIIGEVRDPLEVGVRDRGAVVIAREGADRQVDAARLLLLTPVADDTDRQVGRGGQQQLAAHRGILIIMDAATRLRVVEEAVAAAAP</sequence>
<dbReference type="AlphaFoldDB" id="A0A2A2JYS0"/>
<proteinExistence type="predicted"/>
<evidence type="ECO:0000313" key="3">
    <source>
        <dbReference type="Proteomes" id="UP000218231"/>
    </source>
</evidence>
<feature type="region of interest" description="Disordered" evidence="1">
    <location>
        <begin position="1"/>
        <end position="39"/>
    </location>
</feature>
<protein>
    <submittedName>
        <fullName evidence="2">Uncharacterized protein</fullName>
    </submittedName>
</protein>
<reference evidence="2 3" key="1">
    <citation type="journal article" date="2017" name="Curr. Biol.">
        <title>Genome architecture and evolution of a unichromosomal asexual nematode.</title>
        <authorList>
            <person name="Fradin H."/>
            <person name="Zegar C."/>
            <person name="Gutwein M."/>
            <person name="Lucas J."/>
            <person name="Kovtun M."/>
            <person name="Corcoran D."/>
            <person name="Baugh L.R."/>
            <person name="Kiontke K."/>
            <person name="Gunsalus K."/>
            <person name="Fitch D.H."/>
            <person name="Piano F."/>
        </authorList>
    </citation>
    <scope>NUCLEOTIDE SEQUENCE [LARGE SCALE GENOMIC DNA]</scope>
    <source>
        <strain evidence="2">PF1309</strain>
    </source>
</reference>
<evidence type="ECO:0000256" key="1">
    <source>
        <dbReference type="SAM" id="MobiDB-lite"/>
    </source>
</evidence>
<gene>
    <name evidence="2" type="ORF">WR25_22159</name>
</gene>
<accession>A0A2A2JYS0</accession>
<evidence type="ECO:0000313" key="2">
    <source>
        <dbReference type="EMBL" id="PAV66828.1"/>
    </source>
</evidence>
<organism evidence="2 3">
    <name type="scientific">Diploscapter pachys</name>
    <dbReference type="NCBI Taxonomy" id="2018661"/>
    <lineage>
        <taxon>Eukaryota</taxon>
        <taxon>Metazoa</taxon>
        <taxon>Ecdysozoa</taxon>
        <taxon>Nematoda</taxon>
        <taxon>Chromadorea</taxon>
        <taxon>Rhabditida</taxon>
        <taxon>Rhabditina</taxon>
        <taxon>Rhabditomorpha</taxon>
        <taxon>Rhabditoidea</taxon>
        <taxon>Rhabditidae</taxon>
        <taxon>Diploscapter</taxon>
    </lineage>
</organism>